<comment type="caution">
    <text evidence="1">The sequence shown here is derived from an EMBL/GenBank/DDBJ whole genome shotgun (WGS) entry which is preliminary data.</text>
</comment>
<dbReference type="Proteomes" id="UP000265520">
    <property type="component" value="Unassembled WGS sequence"/>
</dbReference>
<evidence type="ECO:0000313" key="2">
    <source>
        <dbReference type="Proteomes" id="UP000265520"/>
    </source>
</evidence>
<accession>A0A392PBW3</accession>
<keyword evidence="2" id="KW-1185">Reference proteome</keyword>
<name>A0A392PBW3_9FABA</name>
<reference evidence="1 2" key="1">
    <citation type="journal article" date="2018" name="Front. Plant Sci.">
        <title>Red Clover (Trifolium pratense) and Zigzag Clover (T. medium) - A Picture of Genomic Similarities and Differences.</title>
        <authorList>
            <person name="Dluhosova J."/>
            <person name="Istvanek J."/>
            <person name="Nedelnik J."/>
            <person name="Repkova J."/>
        </authorList>
    </citation>
    <scope>NUCLEOTIDE SEQUENCE [LARGE SCALE GENOMIC DNA]</scope>
    <source>
        <strain evidence="2">cv. 10/8</strain>
        <tissue evidence="1">Leaf</tissue>
    </source>
</reference>
<evidence type="ECO:0000313" key="1">
    <source>
        <dbReference type="EMBL" id="MCI09641.1"/>
    </source>
</evidence>
<organism evidence="1 2">
    <name type="scientific">Trifolium medium</name>
    <dbReference type="NCBI Taxonomy" id="97028"/>
    <lineage>
        <taxon>Eukaryota</taxon>
        <taxon>Viridiplantae</taxon>
        <taxon>Streptophyta</taxon>
        <taxon>Embryophyta</taxon>
        <taxon>Tracheophyta</taxon>
        <taxon>Spermatophyta</taxon>
        <taxon>Magnoliopsida</taxon>
        <taxon>eudicotyledons</taxon>
        <taxon>Gunneridae</taxon>
        <taxon>Pentapetalae</taxon>
        <taxon>rosids</taxon>
        <taxon>fabids</taxon>
        <taxon>Fabales</taxon>
        <taxon>Fabaceae</taxon>
        <taxon>Papilionoideae</taxon>
        <taxon>50 kb inversion clade</taxon>
        <taxon>NPAAA clade</taxon>
        <taxon>Hologalegina</taxon>
        <taxon>IRL clade</taxon>
        <taxon>Trifolieae</taxon>
        <taxon>Trifolium</taxon>
    </lineage>
</organism>
<protein>
    <submittedName>
        <fullName evidence="1">Uncharacterized protein</fullName>
    </submittedName>
</protein>
<dbReference type="EMBL" id="LXQA010073365">
    <property type="protein sequence ID" value="MCI09641.1"/>
    <property type="molecule type" value="Genomic_DNA"/>
</dbReference>
<feature type="non-terminal residue" evidence="1">
    <location>
        <position position="1"/>
    </location>
</feature>
<sequence length="58" mass="6459">LHSPLNIRWNTLIQPVGSSFRSPTLNESLKYAYEAVELNVDSLAVTQVIKTGMSRSLL</sequence>
<dbReference type="AlphaFoldDB" id="A0A392PBW3"/>
<proteinExistence type="predicted"/>